<dbReference type="EMBL" id="CP043046">
    <property type="protein sequence ID" value="QEI07673.1"/>
    <property type="molecule type" value="Genomic_DNA"/>
</dbReference>
<gene>
    <name evidence="1" type="primary">cas6e</name>
    <name evidence="1" type="ORF">FXN63_18875</name>
</gene>
<accession>A0A5C0B1M9</accession>
<evidence type="ECO:0000313" key="2">
    <source>
        <dbReference type="Proteomes" id="UP000325161"/>
    </source>
</evidence>
<reference evidence="1 2" key="1">
    <citation type="submission" date="2019-08" db="EMBL/GenBank/DDBJ databases">
        <title>Amphibian skin-associated Pigmentiphaga: genome sequence and occurrence across geography and hosts.</title>
        <authorList>
            <person name="Bletz M.C."/>
            <person name="Bunk B."/>
            <person name="Sproeer C."/>
            <person name="Biwer P."/>
            <person name="Reiter S."/>
            <person name="Rabemananjara F.C.E."/>
            <person name="Schulz S."/>
            <person name="Overmann J."/>
            <person name="Vences M."/>
        </authorList>
    </citation>
    <scope>NUCLEOTIDE SEQUENCE [LARGE SCALE GENOMIC DNA]</scope>
    <source>
        <strain evidence="1 2">Mada1488</strain>
    </source>
</reference>
<dbReference type="Pfam" id="PF08798">
    <property type="entry name" value="CRISPR_assoc"/>
    <property type="match status" value="1"/>
</dbReference>
<proteinExistence type="predicted"/>
<dbReference type="SUPFAM" id="SSF117987">
    <property type="entry name" value="CRISPR-associated protein"/>
    <property type="match status" value="2"/>
</dbReference>
<name>A0A5C0B1M9_9BURK</name>
<dbReference type="KEGG" id="pacr:FXN63_18875"/>
<organism evidence="1 2">
    <name type="scientific">Pigmentiphaga aceris</name>
    <dbReference type="NCBI Taxonomy" id="1940612"/>
    <lineage>
        <taxon>Bacteria</taxon>
        <taxon>Pseudomonadati</taxon>
        <taxon>Pseudomonadota</taxon>
        <taxon>Betaproteobacteria</taxon>
        <taxon>Burkholderiales</taxon>
        <taxon>Alcaligenaceae</taxon>
        <taxon>Pigmentiphaga</taxon>
    </lineage>
</organism>
<dbReference type="AlphaFoldDB" id="A0A5C0B1M9"/>
<dbReference type="Gene3D" id="3.30.70.1200">
    <property type="entry name" value="Crispr-associated protein, domain 1"/>
    <property type="match status" value="1"/>
</dbReference>
<dbReference type="InterPro" id="IPR010179">
    <property type="entry name" value="CRISPR-assoc_prot_Cse3"/>
</dbReference>
<protein>
    <submittedName>
        <fullName evidence="1">Type I-E CRISPR-associated protein Cas6/Cse3/CasE</fullName>
    </submittedName>
</protein>
<dbReference type="Gene3D" id="3.30.70.1210">
    <property type="entry name" value="Crispr-associated protein, domain 2"/>
    <property type="match status" value="1"/>
</dbReference>
<keyword evidence="2" id="KW-1185">Reference proteome</keyword>
<dbReference type="Proteomes" id="UP000325161">
    <property type="component" value="Chromosome"/>
</dbReference>
<sequence length="225" mass="25328">MSHYFSRAQLLDRPLDMALLASLSRHGDAYRDHALVWRLFPGDNEQRDFLFRRELDARGKAFYYVVSARAPIAEAGLLAVQSKPYAPVFESGDWVRFDLRANPTVARRDAAGGKSRRHDVLMEAKRQGASLPEASRNDLITERSLAWLSSRGEDWGLEFQEESVLTTAYTQHRLHHKKRSIEFSSFDYQGLAQVTDPARLAAKLVGGVGHARAFGCGLLLVKRVS</sequence>
<evidence type="ECO:0000313" key="1">
    <source>
        <dbReference type="EMBL" id="QEI07673.1"/>
    </source>
</evidence>
<dbReference type="SMART" id="SM01101">
    <property type="entry name" value="CRISPR_assoc"/>
    <property type="match status" value="1"/>
</dbReference>
<dbReference type="OrthoDB" id="9795689at2"/>
<dbReference type="RefSeq" id="WP_148816720.1">
    <property type="nucleotide sequence ID" value="NZ_CP043046.1"/>
</dbReference>
<dbReference type="NCBIfam" id="TIGR01907">
    <property type="entry name" value="casE_Cse3"/>
    <property type="match status" value="1"/>
</dbReference>
<dbReference type="CDD" id="cd09727">
    <property type="entry name" value="Cas6_I-E"/>
    <property type="match status" value="1"/>
</dbReference>